<dbReference type="Proteomes" id="UP000626109">
    <property type="component" value="Unassembled WGS sequence"/>
</dbReference>
<comment type="caution">
    <text evidence="2">The sequence shown here is derived from an EMBL/GenBank/DDBJ whole genome shotgun (WGS) entry which is preliminary data.</text>
</comment>
<evidence type="ECO:0000256" key="1">
    <source>
        <dbReference type="SAM" id="MobiDB-lite"/>
    </source>
</evidence>
<reference evidence="2" key="1">
    <citation type="submission" date="2021-02" db="EMBL/GenBank/DDBJ databases">
        <authorList>
            <person name="Dougan E. K."/>
            <person name="Rhodes N."/>
            <person name="Thang M."/>
            <person name="Chan C."/>
        </authorList>
    </citation>
    <scope>NUCLEOTIDE SEQUENCE</scope>
</reference>
<name>A0A813IVC6_POLGL</name>
<organism evidence="2 3">
    <name type="scientific">Polarella glacialis</name>
    <name type="common">Dinoflagellate</name>
    <dbReference type="NCBI Taxonomy" id="89957"/>
    <lineage>
        <taxon>Eukaryota</taxon>
        <taxon>Sar</taxon>
        <taxon>Alveolata</taxon>
        <taxon>Dinophyceae</taxon>
        <taxon>Suessiales</taxon>
        <taxon>Suessiaceae</taxon>
        <taxon>Polarella</taxon>
    </lineage>
</organism>
<gene>
    <name evidence="2" type="ORF">PGLA2088_LOCUS12668</name>
</gene>
<feature type="compositionally biased region" description="Basic and acidic residues" evidence="1">
    <location>
        <begin position="1"/>
        <end position="11"/>
    </location>
</feature>
<accession>A0A813IVC6</accession>
<feature type="non-terminal residue" evidence="2">
    <location>
        <position position="1"/>
    </location>
</feature>
<proteinExistence type="predicted"/>
<evidence type="ECO:0000313" key="2">
    <source>
        <dbReference type="EMBL" id="CAE8657188.1"/>
    </source>
</evidence>
<protein>
    <submittedName>
        <fullName evidence="2">Uncharacterized protein</fullName>
    </submittedName>
</protein>
<feature type="region of interest" description="Disordered" evidence="1">
    <location>
        <begin position="1"/>
        <end position="119"/>
    </location>
</feature>
<dbReference type="EMBL" id="CAJNNW010014989">
    <property type="protein sequence ID" value="CAE8657188.1"/>
    <property type="molecule type" value="Genomic_DNA"/>
</dbReference>
<sequence length="119" mass="12169">HMLREVPHVLKMETSPSLGSSRAGAVLSSGSSRAGAESSNERGAQLSSSGRGLTSSGRSRGNGLSTYPSGVMSSGRSSGSTNGAASPSHPQHGSINKSSSQRDVHSNGGPYRRGMRSER</sequence>
<feature type="compositionally biased region" description="Low complexity" evidence="1">
    <location>
        <begin position="28"/>
        <end position="86"/>
    </location>
</feature>
<evidence type="ECO:0000313" key="3">
    <source>
        <dbReference type="Proteomes" id="UP000626109"/>
    </source>
</evidence>
<feature type="compositionally biased region" description="Polar residues" evidence="1">
    <location>
        <begin position="88"/>
        <end position="99"/>
    </location>
</feature>
<dbReference type="AlphaFoldDB" id="A0A813IVC6"/>